<dbReference type="GO" id="GO:0006227">
    <property type="term" value="P:dUDP biosynthetic process"/>
    <property type="evidence" value="ECO:0007669"/>
    <property type="project" value="TreeGrafter"/>
</dbReference>
<dbReference type="PANTHER" id="PTHR10344">
    <property type="entry name" value="THYMIDYLATE KINASE"/>
    <property type="match status" value="1"/>
</dbReference>
<dbReference type="GeneID" id="5145255"/>
<name>Q0W4U4_METAR</name>
<dbReference type="SUPFAM" id="SSF52540">
    <property type="entry name" value="P-loop containing nucleoside triphosphate hydrolases"/>
    <property type="match status" value="1"/>
</dbReference>
<dbReference type="GO" id="GO:0005524">
    <property type="term" value="F:ATP binding"/>
    <property type="evidence" value="ECO:0007669"/>
    <property type="project" value="UniProtKB-KW"/>
</dbReference>
<dbReference type="OrthoDB" id="43083at2157"/>
<dbReference type="AlphaFoldDB" id="Q0W4U4"/>
<evidence type="ECO:0000259" key="5">
    <source>
        <dbReference type="Pfam" id="PF02223"/>
    </source>
</evidence>
<dbReference type="CDD" id="cd01672">
    <property type="entry name" value="TMPK"/>
    <property type="match status" value="1"/>
</dbReference>
<dbReference type="Proteomes" id="UP000000663">
    <property type="component" value="Chromosome"/>
</dbReference>
<keyword evidence="7" id="KW-1185">Reference proteome</keyword>
<dbReference type="Pfam" id="PF02223">
    <property type="entry name" value="Thymidylate_kin"/>
    <property type="match status" value="1"/>
</dbReference>
<dbReference type="RefSeq" id="WP_012035948.1">
    <property type="nucleotide sequence ID" value="NC_009464.1"/>
</dbReference>
<keyword evidence="6" id="KW-0418">Kinase</keyword>
<dbReference type="InterPro" id="IPR039430">
    <property type="entry name" value="Thymidylate_kin-like_dom"/>
</dbReference>
<keyword evidence="6" id="KW-0808">Transferase</keyword>
<dbReference type="KEGG" id="rci:RCIX1311"/>
<dbReference type="eggNOG" id="arCOG01893">
    <property type="taxonomic scope" value="Archaea"/>
</dbReference>
<evidence type="ECO:0000256" key="3">
    <source>
        <dbReference type="ARBA" id="ARBA00022840"/>
    </source>
</evidence>
<comment type="similarity">
    <text evidence="1">Belongs to the thymidylate kinase family.</text>
</comment>
<dbReference type="STRING" id="351160.RCIX1311"/>
<dbReference type="GO" id="GO:0006233">
    <property type="term" value="P:dTDP biosynthetic process"/>
    <property type="evidence" value="ECO:0007669"/>
    <property type="project" value="TreeGrafter"/>
</dbReference>
<dbReference type="GO" id="GO:0005737">
    <property type="term" value="C:cytoplasm"/>
    <property type="evidence" value="ECO:0007669"/>
    <property type="project" value="TreeGrafter"/>
</dbReference>
<organism evidence="6 7">
    <name type="scientific">Methanocella arvoryzae (strain DSM 22066 / NBRC 105507 / MRE50)</name>
    <dbReference type="NCBI Taxonomy" id="351160"/>
    <lineage>
        <taxon>Archaea</taxon>
        <taxon>Methanobacteriati</taxon>
        <taxon>Methanobacteriota</taxon>
        <taxon>Stenosarchaea group</taxon>
        <taxon>Methanomicrobia</taxon>
        <taxon>Methanocellales</taxon>
        <taxon>Methanocellaceae</taxon>
        <taxon>Methanocella</taxon>
    </lineage>
</organism>
<evidence type="ECO:0000313" key="7">
    <source>
        <dbReference type="Proteomes" id="UP000000663"/>
    </source>
</evidence>
<dbReference type="PANTHER" id="PTHR10344:SF4">
    <property type="entry name" value="UMP-CMP KINASE 2, MITOCHONDRIAL"/>
    <property type="match status" value="1"/>
</dbReference>
<dbReference type="GO" id="GO:0006235">
    <property type="term" value="P:dTTP biosynthetic process"/>
    <property type="evidence" value="ECO:0007669"/>
    <property type="project" value="TreeGrafter"/>
</dbReference>
<evidence type="ECO:0000256" key="4">
    <source>
        <dbReference type="ARBA" id="ARBA00029962"/>
    </source>
</evidence>
<evidence type="ECO:0000256" key="2">
    <source>
        <dbReference type="ARBA" id="ARBA00022741"/>
    </source>
</evidence>
<reference evidence="6 7" key="1">
    <citation type="journal article" date="2006" name="Science">
        <title>Genome of rice cluster I archaea -- the key methane producers in the rice rhizosphere.</title>
        <authorList>
            <person name="Erkel C."/>
            <person name="Kube M."/>
            <person name="Reinhardt R."/>
            <person name="Liesack W."/>
        </authorList>
    </citation>
    <scope>NUCLEOTIDE SEQUENCE [LARGE SCALE GENOMIC DNA]</scope>
    <source>
        <strain evidence="7">DSM 22066 / NBRC 105507 / MRE50</strain>
    </source>
</reference>
<dbReference type="GO" id="GO:0004798">
    <property type="term" value="F:dTMP kinase activity"/>
    <property type="evidence" value="ECO:0007669"/>
    <property type="project" value="TreeGrafter"/>
</dbReference>
<protein>
    <recommendedName>
        <fullName evidence="4">dTMP kinase</fullName>
    </recommendedName>
</protein>
<keyword evidence="2" id="KW-0547">Nucleotide-binding</keyword>
<sequence length="185" mass="20948">MRFIVIDGLDGSGKDTQARLLKEYLAKSGNHIVIRAHPAQDNCLGRISKKALMSHGQLMRMVATLFYGFDVIRSILLYCKGDNTVIFVRYIMASAYLPRPIIKPVYAIVSRVLPTSDEMFFLDVAPEEALRRVKARGEAEEMFETLPHMEKVRGRALLITKGWKVIDGNGPPEQVFQRILDGLQR</sequence>
<accession>Q0W4U4</accession>
<proteinExistence type="inferred from homology"/>
<keyword evidence="3" id="KW-0067">ATP-binding</keyword>
<evidence type="ECO:0000256" key="1">
    <source>
        <dbReference type="ARBA" id="ARBA00009776"/>
    </source>
</evidence>
<dbReference type="EMBL" id="AM114193">
    <property type="protein sequence ID" value="CAJ36599.1"/>
    <property type="molecule type" value="Genomic_DNA"/>
</dbReference>
<evidence type="ECO:0000313" key="6">
    <source>
        <dbReference type="EMBL" id="CAJ36599.1"/>
    </source>
</evidence>
<gene>
    <name evidence="6" type="primary">tmk-1</name>
    <name evidence="6" type="ORF">RCIX1311</name>
</gene>
<dbReference type="InterPro" id="IPR027417">
    <property type="entry name" value="P-loop_NTPase"/>
</dbReference>
<dbReference type="Gene3D" id="3.40.50.300">
    <property type="entry name" value="P-loop containing nucleotide triphosphate hydrolases"/>
    <property type="match status" value="1"/>
</dbReference>
<dbReference type="PATRIC" id="fig|351160.9.peg.1659"/>
<feature type="domain" description="Thymidylate kinase-like" evidence="5">
    <location>
        <begin position="6"/>
        <end position="179"/>
    </location>
</feature>